<dbReference type="InterPro" id="IPR000537">
    <property type="entry name" value="UbiA_prenyltransferase"/>
</dbReference>
<feature type="transmembrane region" description="Helical" evidence="8">
    <location>
        <begin position="246"/>
        <end position="263"/>
    </location>
</feature>
<evidence type="ECO:0000256" key="7">
    <source>
        <dbReference type="ARBA" id="ARBA00023235"/>
    </source>
</evidence>
<feature type="transmembrane region" description="Helical" evidence="8">
    <location>
        <begin position="219"/>
        <end position="240"/>
    </location>
</feature>
<dbReference type="Pfam" id="PF01040">
    <property type="entry name" value="UbiA"/>
    <property type="match status" value="1"/>
</dbReference>
<evidence type="ECO:0000256" key="5">
    <source>
        <dbReference type="ARBA" id="ARBA00022989"/>
    </source>
</evidence>
<feature type="transmembrane region" description="Helical" evidence="8">
    <location>
        <begin position="170"/>
        <end position="190"/>
    </location>
</feature>
<dbReference type="AlphaFoldDB" id="A0ABD5W8Y5"/>
<keyword evidence="5 8" id="KW-1133">Transmembrane helix</keyword>
<feature type="transmembrane region" description="Helical" evidence="8">
    <location>
        <begin position="21"/>
        <end position="40"/>
    </location>
</feature>
<evidence type="ECO:0000256" key="6">
    <source>
        <dbReference type="ARBA" id="ARBA00023136"/>
    </source>
</evidence>
<evidence type="ECO:0000256" key="1">
    <source>
        <dbReference type="ARBA" id="ARBA00004651"/>
    </source>
</evidence>
<feature type="transmembrane region" description="Helical" evidence="8">
    <location>
        <begin position="303"/>
        <end position="323"/>
    </location>
</feature>
<protein>
    <submittedName>
        <fullName evidence="9">Lycopene cyclase domain-containing protein</fullName>
    </submittedName>
</protein>
<evidence type="ECO:0000256" key="4">
    <source>
        <dbReference type="ARBA" id="ARBA00022746"/>
    </source>
</evidence>
<feature type="transmembrane region" description="Helical" evidence="8">
    <location>
        <begin position="93"/>
        <end position="112"/>
    </location>
</feature>
<evidence type="ECO:0000256" key="2">
    <source>
        <dbReference type="ARBA" id="ARBA00004829"/>
    </source>
</evidence>
<dbReference type="GeneID" id="81125405"/>
<dbReference type="EMBL" id="JBHTAH010000005">
    <property type="protein sequence ID" value="MFC7069652.1"/>
    <property type="molecule type" value="Genomic_DNA"/>
</dbReference>
<evidence type="ECO:0000256" key="8">
    <source>
        <dbReference type="SAM" id="Phobius"/>
    </source>
</evidence>
<feature type="transmembrane region" description="Helical" evidence="8">
    <location>
        <begin position="148"/>
        <end position="164"/>
    </location>
</feature>
<dbReference type="GO" id="GO:0016117">
    <property type="term" value="P:carotenoid biosynthetic process"/>
    <property type="evidence" value="ECO:0007669"/>
    <property type="project" value="UniProtKB-KW"/>
</dbReference>
<keyword evidence="10" id="KW-1185">Reference proteome</keyword>
<comment type="pathway">
    <text evidence="2">Carotenoid biosynthesis.</text>
</comment>
<comment type="caution">
    <text evidence="9">The sequence shown here is derived from an EMBL/GenBank/DDBJ whole genome shotgun (WGS) entry which is preliminary data.</text>
</comment>
<name>A0ABD5W8Y5_9EURY</name>
<gene>
    <name evidence="9" type="ORF">ACFQL9_08365</name>
</gene>
<proteinExistence type="predicted"/>
<comment type="subcellular location">
    <subcellularLocation>
        <location evidence="1">Cell membrane</location>
        <topology evidence="1">Multi-pass membrane protein</topology>
    </subcellularLocation>
</comment>
<feature type="transmembrane region" description="Helical" evidence="8">
    <location>
        <begin position="52"/>
        <end position="72"/>
    </location>
</feature>
<keyword evidence="4" id="KW-0125">Carotenoid biosynthesis</keyword>
<dbReference type="GO" id="GO:0045436">
    <property type="term" value="F:lycopene beta cyclase activity"/>
    <property type="evidence" value="ECO:0007669"/>
    <property type="project" value="UniProtKB-ARBA"/>
</dbReference>
<feature type="transmembrane region" description="Helical" evidence="8">
    <location>
        <begin position="330"/>
        <end position="348"/>
    </location>
</feature>
<dbReference type="Proteomes" id="UP001596461">
    <property type="component" value="Unassembled WGS sequence"/>
</dbReference>
<dbReference type="InterPro" id="IPR017825">
    <property type="entry name" value="Lycopene_cyclase_dom"/>
</dbReference>
<keyword evidence="6 8" id="KW-0472">Membrane</keyword>
<feature type="transmembrane region" description="Helical" evidence="8">
    <location>
        <begin position="118"/>
        <end position="136"/>
    </location>
</feature>
<dbReference type="RefSeq" id="WP_284030568.1">
    <property type="nucleotide sequence ID" value="NZ_CP126154.1"/>
</dbReference>
<evidence type="ECO:0000313" key="9">
    <source>
        <dbReference type="EMBL" id="MFC7069652.1"/>
    </source>
</evidence>
<keyword evidence="3 8" id="KW-0812">Transmembrane</keyword>
<sequence length="402" mass="41082">MALVRHGSGPSAVARAYASQVHPVFMLPPVATALFGAALAGGGTRAFDPAVALAYAGAAFFAVYTAHVKDGYVDFHRRDEDDDHPMTERGCRLGLAGATAGFVACLAGLAALTTPSATPVAVALAAPMWAVGYLHAPQFDTNPVTTTLGYPVGIALCLLGGYAAQTGTLALAPLALAAVLVLTLAGVKVIDDTQDYAYDRSIDKRTVAVVVGPARARSLAVAALAAGLFAVVPLAVTGVLPPSAPVASLAFGAVAAVAVGKDATTATMLLVRGAYLFLAGLLVATFFRPLAAGGVVLPDVTALGPFTYLATEVLFGGAAAALLARAGRDAAWRAAGTVAAVYPVAYVWDWYTLEVGVFSIPMRTGIELLGIPLEEHVFMIVVPALVLGVHENLHPRADGIEE</sequence>
<accession>A0ABD5W8Y5</accession>
<reference evidence="9 10" key="1">
    <citation type="journal article" date="2019" name="Int. J. Syst. Evol. Microbiol.">
        <title>The Global Catalogue of Microorganisms (GCM) 10K type strain sequencing project: providing services to taxonomists for standard genome sequencing and annotation.</title>
        <authorList>
            <consortium name="The Broad Institute Genomics Platform"/>
            <consortium name="The Broad Institute Genome Sequencing Center for Infectious Disease"/>
            <person name="Wu L."/>
            <person name="Ma J."/>
        </authorList>
    </citation>
    <scope>NUCLEOTIDE SEQUENCE [LARGE SCALE GENOMIC DNA]</scope>
    <source>
        <strain evidence="9 10">DT31</strain>
    </source>
</reference>
<feature type="transmembrane region" description="Helical" evidence="8">
    <location>
        <begin position="275"/>
        <end position="297"/>
    </location>
</feature>
<dbReference type="NCBIfam" id="TIGR03462">
    <property type="entry name" value="CarR_dom_SF"/>
    <property type="match status" value="1"/>
</dbReference>
<keyword evidence="7" id="KW-0413">Isomerase</keyword>
<organism evidence="9 10">
    <name type="scientific">Halobaculum lipolyticum</name>
    <dbReference type="NCBI Taxonomy" id="3032001"/>
    <lineage>
        <taxon>Archaea</taxon>
        <taxon>Methanobacteriati</taxon>
        <taxon>Methanobacteriota</taxon>
        <taxon>Stenosarchaea group</taxon>
        <taxon>Halobacteria</taxon>
        <taxon>Halobacteriales</taxon>
        <taxon>Haloferacaceae</taxon>
        <taxon>Halobaculum</taxon>
    </lineage>
</organism>
<evidence type="ECO:0000256" key="3">
    <source>
        <dbReference type="ARBA" id="ARBA00022692"/>
    </source>
</evidence>
<dbReference type="CDD" id="cd13956">
    <property type="entry name" value="PT_UbiA"/>
    <property type="match status" value="1"/>
</dbReference>
<dbReference type="GO" id="GO:0005886">
    <property type="term" value="C:plasma membrane"/>
    <property type="evidence" value="ECO:0007669"/>
    <property type="project" value="UniProtKB-SubCell"/>
</dbReference>
<evidence type="ECO:0000313" key="10">
    <source>
        <dbReference type="Proteomes" id="UP001596461"/>
    </source>
</evidence>